<feature type="domain" description="Fibronectin type-I" evidence="13">
    <location>
        <begin position="2387"/>
        <end position="2429"/>
    </location>
</feature>
<dbReference type="InterPro" id="IPR003961">
    <property type="entry name" value="FN3_dom"/>
</dbReference>
<evidence type="ECO:0000256" key="7">
    <source>
        <dbReference type="ARBA" id="ARBA00023157"/>
    </source>
</evidence>
<dbReference type="FunFam" id="2.60.40.10:FF:000444">
    <property type="entry name" value="Collagen alpha-1(XIV) chain isoform X2"/>
    <property type="match status" value="1"/>
</dbReference>
<feature type="domain" description="Fibronectin type-III" evidence="12">
    <location>
        <begin position="1923"/>
        <end position="2014"/>
    </location>
</feature>
<feature type="disulfide bond" evidence="9">
    <location>
        <begin position="367"/>
        <end position="393"/>
    </location>
</feature>
<feature type="domain" description="Fibronectin type-I" evidence="13">
    <location>
        <begin position="187"/>
        <end position="231"/>
    </location>
</feature>
<feature type="domain" description="Fibronectin type-I" evidence="13">
    <location>
        <begin position="475"/>
        <end position="518"/>
    </location>
</feature>
<feature type="disulfide bond" evidence="9">
    <location>
        <begin position="441"/>
        <end position="468"/>
    </location>
</feature>
<feature type="chain" id="PRO_5018100378" description="Fibronectin" evidence="11">
    <location>
        <begin position="22"/>
        <end position="2519"/>
    </location>
</feature>
<dbReference type="InterPro" id="IPR036116">
    <property type="entry name" value="FN3_sf"/>
</dbReference>
<dbReference type="GO" id="GO:0005178">
    <property type="term" value="F:integrin binding"/>
    <property type="evidence" value="ECO:0007669"/>
    <property type="project" value="TreeGrafter"/>
</dbReference>
<evidence type="ECO:0000256" key="6">
    <source>
        <dbReference type="ARBA" id="ARBA00022960"/>
    </source>
</evidence>
<dbReference type="CDD" id="cd00063">
    <property type="entry name" value="FN3"/>
    <property type="match status" value="15"/>
</dbReference>
<dbReference type="FunFam" id="2.10.70.10:FF:000018">
    <property type="entry name" value="Fibronectin 1"/>
    <property type="match status" value="2"/>
</dbReference>
<evidence type="ECO:0000259" key="14">
    <source>
        <dbReference type="PROSITE" id="PS51092"/>
    </source>
</evidence>
<feature type="disulfide bond" evidence="9">
    <location>
        <begin position="427"/>
        <end position="453"/>
    </location>
</feature>
<dbReference type="GO" id="GO:0007160">
    <property type="term" value="P:cell-matrix adhesion"/>
    <property type="evidence" value="ECO:0007669"/>
    <property type="project" value="TreeGrafter"/>
</dbReference>
<feature type="compositionally biased region" description="Basic and acidic residues" evidence="10">
    <location>
        <begin position="2136"/>
        <end position="2146"/>
    </location>
</feature>
<dbReference type="GO" id="GO:0008360">
    <property type="term" value="P:regulation of cell shape"/>
    <property type="evidence" value="ECO:0007669"/>
    <property type="project" value="UniProtKB-KW"/>
</dbReference>
<dbReference type="PROSITE" id="PS00023">
    <property type="entry name" value="FN2_1"/>
    <property type="match status" value="1"/>
</dbReference>
<dbReference type="GO" id="GO:0007399">
    <property type="term" value="P:nervous system development"/>
    <property type="evidence" value="ECO:0007669"/>
    <property type="project" value="TreeGrafter"/>
</dbReference>
<reference evidence="15 16" key="1">
    <citation type="submission" date="2018-10" db="EMBL/GenBank/DDBJ databases">
        <title>Genome assembly for a Yunnan-Guizhou Plateau 3E fish, Anabarilius grahami (Regan), and its evolutionary and genetic applications.</title>
        <authorList>
            <person name="Jiang W."/>
        </authorList>
    </citation>
    <scope>NUCLEOTIDE SEQUENCE [LARGE SCALE GENOMIC DNA]</scope>
    <source>
        <strain evidence="15">AG-KIZ</strain>
        <tissue evidence="15">Muscle</tissue>
    </source>
</reference>
<feature type="domain" description="Fibronectin type-III" evidence="12">
    <location>
        <begin position="2017"/>
        <end position="2109"/>
    </location>
</feature>
<feature type="domain" description="Fibronectin type-I" evidence="13">
    <location>
        <begin position="232"/>
        <end position="276"/>
    </location>
</feature>
<keyword evidence="2" id="KW-0011">Acute phase</keyword>
<dbReference type="InterPro" id="IPR050991">
    <property type="entry name" value="ECM_Regulatory_Proteins"/>
</dbReference>
<dbReference type="InterPro" id="IPR000083">
    <property type="entry name" value="Fibronectin_type1"/>
</dbReference>
<feature type="domain" description="Fibronectin type-III" evidence="12">
    <location>
        <begin position="1271"/>
        <end position="1361"/>
    </location>
</feature>
<feature type="domain" description="Fibronectin type-III" evidence="12">
    <location>
        <begin position="1457"/>
        <end position="1543"/>
    </location>
</feature>
<dbReference type="PROSITE" id="PS51092">
    <property type="entry name" value="FN2_2"/>
    <property type="match status" value="2"/>
</dbReference>
<feature type="domain" description="Fibronectin type-I" evidence="13">
    <location>
        <begin position="2342"/>
        <end position="2386"/>
    </location>
</feature>
<dbReference type="SUPFAM" id="SSF57440">
    <property type="entry name" value="Kringle-like"/>
    <property type="match status" value="2"/>
</dbReference>
<dbReference type="Pfam" id="PF00039">
    <property type="entry name" value="fn1"/>
    <property type="match status" value="10"/>
</dbReference>
<dbReference type="PROSITE" id="PS50853">
    <property type="entry name" value="FN3"/>
    <property type="match status" value="15"/>
</dbReference>
<dbReference type="GO" id="GO:0005615">
    <property type="term" value="C:extracellular space"/>
    <property type="evidence" value="ECO:0007669"/>
    <property type="project" value="UniProtKB-ARBA"/>
</dbReference>
<sequence length="2519" mass="277760">MTRISVKKLLLLLCIGGSVHCMPKFAGKSKRQTQEQISLDPVYEEARSLAIHENGCNDNGRFYRMNDNWERPYMDSTLICTCEGASGVKCKSKPAAEETCYDKFNARSYRVGETYERPKDSMIWDCTCIGSGKGKISCTIANRCHEGGNSYRIGDTWTRPHDTGDYMLECVCLGNGKGEWTCKPVAERCYDDSLGSSYVVGQTWQKPYQGWMIVDCTCLGEGNGRITCTSRNRCNDQDTRTSYRIGETWTKTDSNGNTLQCLCTGNGRGEWKCDRHAASHATLAIGSGSSVPHRVSTVMNQVNVLSELLEEGNCKTDSGVSYFNGMSWIRTQGSKEMLCTCVGGGISCEEQDGQSQVYGGNSGGRPCVFPFVFSGNTHYSCISEGRTDGQLWCSTTSDYDSDRMYSFCTGKNQLVTTRGGNSNGALCQFPFKYNGRNYTDCTSDGRRDGMKWCGTTTDYDGERKYGFCPMAAHEEVCTVNDVMYRVGDEWDKRHDTLSHMMRCTCQGNGRGEWNCISHTQLKDQCIVNGQTYDVNETFEKRHDQGYMMNCTCFGQGRGRWKCDAIDQCQEPETKMFYQIGQTWNKVIQGVPYRCSCYGNGIGELACEPLQSTAPVRVIITEAGNQPNSHPIQWNAPPSAHITQYILKWRVKNTRTPWKEATIPGHINSYTISGLKPGLTYEGQLISILRYGPREVTRFDFTTTYGSLAKAEGETTQPAPVVDTSESVTEITSSSFVISWVSASDTVSGFRVAYELSEEGSPSRVIDLPRTTTSVNIQDLLPGRRYNVNVFEVNPEGDTNLILTTTQTTAPDAPTNHEVSNVQETSIVIRWSKPQAPITGYRVVYTPSVEGSSTELILPETQTFVTLSDLRPGLSYNVSIYSVEDNLESEPLVLQVSTSGEQQPEEVQAPIDLQFYEVTDVKITITWTGPPNEISGYRVTFAPVSTDGRAQRPLQLPVTQNAYAELTHLHPGTLYRFHIYAVNGGVESEPLVGEKSTKPDAPTDLRFTDITDDSALVIWSVPRAQVTGYRLFMSIGSSSPNQLRVPGHVSEYKLSNLQPDTEYRVTLHSEQGSTLSEGITDAFRTSQPTGNAPRFTTEVTDTAIIVTWIPVARFSYRMSVSPSQVGEAPKEETSGEGTIYISGLTPGLEYTYSLQPLFNGRQRGNPITNKVVTSLSPPTDLNVVSNPVTGNLNVRWSRTKSPDITGYRVTCTPTNGQRGATQEEIVQGEETSCTLDSLSPGVEYNVSVYTVKNHIESEPISTTITQDVPKVGNLSFVDFTDTTIGIKWTPLNYPAVTGYHITVVTAGQSFPILEDMVNSSVNYYTIRGLEPGINYEISVSTITDEAESVPSVITQQTQTAVPAPTNLHFSEVGSDSMRVLWTPPSVQPSEITRFVIRYHPTNNDDDTQEVNVGGGTNSFILQNLLPNTEYLVKVVCVYDDKESEPVTGVQKTKLDSPTNLDFSDVSTNSFTVHWMAPHSVITGYRLRYQPTRDGRPKDERLPPTRNYFTLVNLAPETEYTLYIYAVSSNIESLPLTGTQATVSDAPTDLAVTSSTPTSITISWDAPAVTVRYYKITHGETGERDAPREFTVPGTQSTATIQGLRPDTDYTITLYAVTGRGDSPASSTPVIITHRTAGGSVSSPSDLDVTDIQDNTLTVRWSPARGPITGYRVTGTPKDGQGPTFSELVGPERTEMTIRGLVPTVEYTINVIALSREGESTPVVQKATTANLQHPRDLTFSDVDSSSMLVTWDVPRVPGVTSYRVLYSSPEEGEREYRPAPSGRDNSVVLQGLRPGTTYNVKVIPMKGRNPDRTLEGIHQTTHEETQPTAIPAPTNIQFLDISPSSFIVAWQAPNGRLSGYRVAVSPKNQYATAKEMNVSPDSTRVLVPGLMVATAYDVHVYALRGSDSSTPLTGEITTADNITPPRRVRVTDVKDTSFTLTWRVVNNEPMTGFLIEATPKSGGHPTFRQTIPNDQRTYIVAGLQPAVTYVVNMYTLNGNSRSHPFTMTVTTAQPTLQSPTNLQFTSLTPNSISFTWQAPPTQITGYYITYEESGGRPHELIPRPNAGQNYATITGLKPGTEYIIKIFALLNAQRSTPLVGTATTHATVAASLPAALLLTPFSRTELTSDLPSLPSHGGRDKLDVPEPDNRVHVVVPTGHESPDAHGQHVEYTEFNNQPNQPNRGYQPHHRQPTSQPNPARPQPYVPQVGETLVYIPKVGPDGGRIPRIIQVSERPGDGHSFGFTEDKTGRPQEAQTQTTISWQPYQQSSAYLVSCQPITNQDEKMFQMRLPGTSTSATLIGLTSGASYNVIVEALKGALKHKILEEMITAGNTVPGDVSSSKDSCYDTFTATYHDVGEEWERMSETGFKLWCRCLGLGSGHFRCDSSKWCHDSGNNYRIGEKWERRAENGHLMSCTCLGNGKGEFKCEPHESICYDDGKMYQIGNQWQKEYLGAICTCTCYGGQQGWRCENCRRPGAEISSELLKPVRLNTGHRVNIQCPIECLRPELLADAVANPKTQE</sequence>
<dbReference type="PANTHER" id="PTHR46708">
    <property type="entry name" value="TENASCIN"/>
    <property type="match status" value="1"/>
</dbReference>
<evidence type="ECO:0000256" key="4">
    <source>
        <dbReference type="ARBA" id="ARBA00022737"/>
    </source>
</evidence>
<feature type="domain" description="Fibronectin type-I" evidence="13">
    <location>
        <begin position="98"/>
        <end position="141"/>
    </location>
</feature>
<dbReference type="Proteomes" id="UP000281406">
    <property type="component" value="Unassembled WGS sequence"/>
</dbReference>
<feature type="region of interest" description="Disordered" evidence="10">
    <location>
        <begin position="2232"/>
        <end position="2251"/>
    </location>
</feature>
<keyword evidence="4" id="KW-0677">Repeat</keyword>
<dbReference type="PANTHER" id="PTHR46708:SF4">
    <property type="entry name" value="FIBRONECTIN"/>
    <property type="match status" value="1"/>
</dbReference>
<keyword evidence="11" id="KW-0732">Signal</keyword>
<dbReference type="PROSITE" id="PS51091">
    <property type="entry name" value="FN1_2"/>
    <property type="match status" value="11"/>
</dbReference>
<evidence type="ECO:0000313" key="15">
    <source>
        <dbReference type="EMBL" id="ROI62490.1"/>
    </source>
</evidence>
<feature type="domain" description="Fibronectin type-I" evidence="13">
    <location>
        <begin position="142"/>
        <end position="185"/>
    </location>
</feature>
<feature type="domain" description="Fibronectin type-III" evidence="12">
    <location>
        <begin position="1641"/>
        <end position="1733"/>
    </location>
</feature>
<evidence type="ECO:0000256" key="5">
    <source>
        <dbReference type="ARBA" id="ARBA00022889"/>
    </source>
</evidence>
<feature type="domain" description="Fibronectin type-III" evidence="12">
    <location>
        <begin position="716"/>
        <end position="811"/>
    </location>
</feature>
<dbReference type="GO" id="GO:0043394">
    <property type="term" value="F:proteoglycan binding"/>
    <property type="evidence" value="ECO:0007669"/>
    <property type="project" value="TreeGrafter"/>
</dbReference>
<dbReference type="SUPFAM" id="SSF57603">
    <property type="entry name" value="FnI-like domain"/>
    <property type="match status" value="12"/>
</dbReference>
<evidence type="ECO:0000259" key="13">
    <source>
        <dbReference type="PROSITE" id="PS51091"/>
    </source>
</evidence>
<dbReference type="FunFam" id="2.10.70.10:FF:000007">
    <property type="entry name" value="Fibronectin 1"/>
    <property type="match status" value="1"/>
</dbReference>
<dbReference type="Gene3D" id="2.60.40.10">
    <property type="entry name" value="Immunoglobulins"/>
    <property type="match status" value="17"/>
</dbReference>
<evidence type="ECO:0000313" key="16">
    <source>
        <dbReference type="Proteomes" id="UP000281406"/>
    </source>
</evidence>
<evidence type="ECO:0000256" key="10">
    <source>
        <dbReference type="SAM" id="MobiDB-lite"/>
    </source>
</evidence>
<dbReference type="Pfam" id="PF00040">
    <property type="entry name" value="fn2"/>
    <property type="match status" value="2"/>
</dbReference>
<feature type="domain" description="Fibronectin type-I" evidence="13">
    <location>
        <begin position="566"/>
        <end position="609"/>
    </location>
</feature>
<dbReference type="GO" id="GO:0007507">
    <property type="term" value="P:heart development"/>
    <property type="evidence" value="ECO:0007669"/>
    <property type="project" value="TreeGrafter"/>
</dbReference>
<dbReference type="OrthoDB" id="261433at2759"/>
<dbReference type="Gene3D" id="2.10.70.10">
    <property type="entry name" value="Complement Module, domain 1"/>
    <property type="match status" value="12"/>
</dbReference>
<evidence type="ECO:0000256" key="2">
    <source>
        <dbReference type="ARBA" id="ARBA00022486"/>
    </source>
</evidence>
<evidence type="ECO:0000256" key="8">
    <source>
        <dbReference type="ARBA" id="ARBA00023180"/>
    </source>
</evidence>
<evidence type="ECO:0000256" key="3">
    <source>
        <dbReference type="ARBA" id="ARBA00022674"/>
    </source>
</evidence>
<dbReference type="SUPFAM" id="SSF49265">
    <property type="entry name" value="Fibronectin type III"/>
    <property type="match status" value="11"/>
</dbReference>
<keyword evidence="6" id="KW-0133">Cell shape</keyword>
<feature type="compositionally biased region" description="Polar residues" evidence="10">
    <location>
        <begin position="2172"/>
        <end position="2182"/>
    </location>
</feature>
<feature type="domain" description="Fibronectin type-III" evidence="12">
    <location>
        <begin position="1176"/>
        <end position="1270"/>
    </location>
</feature>
<feature type="domain" description="Fibronectin type-III" evidence="12">
    <location>
        <begin position="1831"/>
        <end position="1920"/>
    </location>
</feature>
<name>A0A3N0XM13_ANAGA</name>
<feature type="disulfide bond" evidence="9">
    <location>
        <begin position="381"/>
        <end position="408"/>
    </location>
</feature>
<gene>
    <name evidence="15" type="ORF">DPX16_5163</name>
</gene>
<feature type="domain" description="Fibronectin type-III" evidence="12">
    <location>
        <begin position="1362"/>
        <end position="1456"/>
    </location>
</feature>
<dbReference type="FunFam" id="2.10.70.10:FF:000004">
    <property type="entry name" value="Fibronectin 1"/>
    <property type="match status" value="2"/>
</dbReference>
<comment type="caution">
    <text evidence="15">The sequence shown here is derived from an EMBL/GenBank/DDBJ whole genome shotgun (WGS) entry which is preliminary data.</text>
</comment>
<feature type="region of interest" description="Disordered" evidence="10">
    <location>
        <begin position="2172"/>
        <end position="2204"/>
    </location>
</feature>
<feature type="domain" description="Fibronectin type-III" evidence="12">
    <location>
        <begin position="908"/>
        <end position="999"/>
    </location>
</feature>
<dbReference type="InterPro" id="IPR013806">
    <property type="entry name" value="Kringle-like"/>
</dbReference>
<feature type="domain" description="Fibronectin type-III" evidence="12">
    <location>
        <begin position="1000"/>
        <end position="1088"/>
    </location>
</feature>
<feature type="domain" description="Fibronectin type-I" evidence="13">
    <location>
        <begin position="523"/>
        <end position="565"/>
    </location>
</feature>
<dbReference type="CDD" id="cd00061">
    <property type="entry name" value="FN1"/>
    <property type="match status" value="10"/>
</dbReference>
<keyword evidence="7 9" id="KW-1015">Disulfide bond</keyword>
<feature type="domain" description="Fibronectin type-II" evidence="14">
    <location>
        <begin position="362"/>
        <end position="410"/>
    </location>
</feature>
<dbReference type="CDD" id="cd00062">
    <property type="entry name" value="FN2"/>
    <property type="match status" value="2"/>
</dbReference>
<feature type="domain" description="Fibronectin type-III" evidence="12">
    <location>
        <begin position="613"/>
        <end position="706"/>
    </location>
</feature>
<dbReference type="Pfam" id="PF00041">
    <property type="entry name" value="fn3"/>
    <property type="match status" value="15"/>
</dbReference>
<dbReference type="SMART" id="SM00060">
    <property type="entry name" value="FN3"/>
    <property type="match status" value="17"/>
</dbReference>
<evidence type="ECO:0000256" key="11">
    <source>
        <dbReference type="SAM" id="SignalP"/>
    </source>
</evidence>
<feature type="region of interest" description="Disordered" evidence="10">
    <location>
        <begin position="2127"/>
        <end position="2146"/>
    </location>
</feature>
<feature type="domain" description="Fibronectin type-III" evidence="12">
    <location>
        <begin position="812"/>
        <end position="901"/>
    </location>
</feature>
<dbReference type="SMART" id="SM00059">
    <property type="entry name" value="FN2"/>
    <property type="match status" value="2"/>
</dbReference>
<dbReference type="PROSITE" id="PS01253">
    <property type="entry name" value="FN1_1"/>
    <property type="match status" value="4"/>
</dbReference>
<dbReference type="PRINTS" id="PR00013">
    <property type="entry name" value="FNTYPEII"/>
</dbReference>
<protein>
    <recommendedName>
        <fullName evidence="1">Fibronectin</fullName>
    </recommendedName>
</protein>
<dbReference type="FunFam" id="2.60.40.10:FF:000099">
    <property type="entry name" value="Fibronectin 1"/>
    <property type="match status" value="4"/>
</dbReference>
<dbReference type="FunFam" id="2.10.10.10:FF:000001">
    <property type="entry name" value="Fibronectin 1a isoform 1"/>
    <property type="match status" value="2"/>
</dbReference>
<organism evidence="15 16">
    <name type="scientific">Anabarilius grahami</name>
    <name type="common">Kanglang fish</name>
    <name type="synonym">Barilius grahami</name>
    <dbReference type="NCBI Taxonomy" id="495550"/>
    <lineage>
        <taxon>Eukaryota</taxon>
        <taxon>Metazoa</taxon>
        <taxon>Chordata</taxon>
        <taxon>Craniata</taxon>
        <taxon>Vertebrata</taxon>
        <taxon>Euteleostomi</taxon>
        <taxon>Actinopterygii</taxon>
        <taxon>Neopterygii</taxon>
        <taxon>Teleostei</taxon>
        <taxon>Ostariophysi</taxon>
        <taxon>Cypriniformes</taxon>
        <taxon>Xenocyprididae</taxon>
        <taxon>Xenocypridinae</taxon>
        <taxon>Xenocypridinae incertae sedis</taxon>
        <taxon>Anabarilius</taxon>
    </lineage>
</organism>
<accession>A0A3N0XM13</accession>
<dbReference type="InterPro" id="IPR000562">
    <property type="entry name" value="FN_type2_dom"/>
</dbReference>
<dbReference type="GO" id="GO:0005201">
    <property type="term" value="F:extracellular matrix structural constituent"/>
    <property type="evidence" value="ECO:0007669"/>
    <property type="project" value="TreeGrafter"/>
</dbReference>
<evidence type="ECO:0000256" key="1">
    <source>
        <dbReference type="ARBA" id="ARBA00020368"/>
    </source>
</evidence>
<feature type="domain" description="Fibronectin type-III" evidence="12">
    <location>
        <begin position="1734"/>
        <end position="1823"/>
    </location>
</feature>
<dbReference type="GO" id="GO:0007044">
    <property type="term" value="P:cell-substrate junction assembly"/>
    <property type="evidence" value="ECO:0007669"/>
    <property type="project" value="TreeGrafter"/>
</dbReference>
<dbReference type="InterPro" id="IPR036943">
    <property type="entry name" value="FN_type2_sf"/>
</dbReference>
<evidence type="ECO:0000256" key="9">
    <source>
        <dbReference type="PROSITE-ProRule" id="PRU00479"/>
    </source>
</evidence>
<proteinExistence type="predicted"/>
<dbReference type="FunFam" id="2.10.70.10:FF:000006">
    <property type="entry name" value="Fibronectin 1"/>
    <property type="match status" value="2"/>
</dbReference>
<dbReference type="EMBL" id="RJVU01070129">
    <property type="protein sequence ID" value="ROI62490.1"/>
    <property type="molecule type" value="Genomic_DNA"/>
</dbReference>
<dbReference type="InterPro" id="IPR013783">
    <property type="entry name" value="Ig-like_fold"/>
</dbReference>
<feature type="signal peptide" evidence="11">
    <location>
        <begin position="1"/>
        <end position="21"/>
    </location>
</feature>
<feature type="domain" description="Fibronectin type-II" evidence="14">
    <location>
        <begin position="422"/>
        <end position="470"/>
    </location>
</feature>
<keyword evidence="3" id="KW-0358">Heparin-binding</keyword>
<feature type="domain" description="Fibronectin type-I" evidence="13">
    <location>
        <begin position="2431"/>
        <end position="2471"/>
    </location>
</feature>
<dbReference type="SMART" id="SM00058">
    <property type="entry name" value="FN1"/>
    <property type="match status" value="12"/>
</dbReference>
<dbReference type="Gene3D" id="2.10.10.10">
    <property type="entry name" value="Fibronectin, type II, collagen-binding"/>
    <property type="match status" value="2"/>
</dbReference>
<dbReference type="GO" id="GO:0008201">
    <property type="term" value="F:heparin binding"/>
    <property type="evidence" value="ECO:0007669"/>
    <property type="project" value="UniProtKB-KW"/>
</dbReference>
<keyword evidence="16" id="KW-1185">Reference proteome</keyword>
<dbReference type="FunFam" id="2.60.40.10:FF:000227">
    <property type="entry name" value="Fibronectin isoform X1"/>
    <property type="match status" value="3"/>
</dbReference>
<dbReference type="GO" id="GO:0006953">
    <property type="term" value="P:acute-phase response"/>
    <property type="evidence" value="ECO:0007669"/>
    <property type="project" value="UniProtKB-KW"/>
</dbReference>
<keyword evidence="8" id="KW-0325">Glycoprotein</keyword>
<feature type="domain" description="Fibronectin type-III" evidence="12">
    <location>
        <begin position="1544"/>
        <end position="1634"/>
    </location>
</feature>
<keyword evidence="5" id="KW-0130">Cell adhesion</keyword>
<evidence type="ECO:0000259" key="12">
    <source>
        <dbReference type="PROSITE" id="PS50853"/>
    </source>
</evidence>
<feature type="domain" description="Fibronectin type-I" evidence="13">
    <location>
        <begin position="54"/>
        <end position="93"/>
    </location>
</feature>